<proteinExistence type="predicted"/>
<dbReference type="Proteomes" id="UP001234989">
    <property type="component" value="Chromosome 4"/>
</dbReference>
<evidence type="ECO:0000313" key="1">
    <source>
        <dbReference type="EMBL" id="WMV25120.1"/>
    </source>
</evidence>
<organism evidence="1 2">
    <name type="scientific">Solanum verrucosum</name>
    <dbReference type="NCBI Taxonomy" id="315347"/>
    <lineage>
        <taxon>Eukaryota</taxon>
        <taxon>Viridiplantae</taxon>
        <taxon>Streptophyta</taxon>
        <taxon>Embryophyta</taxon>
        <taxon>Tracheophyta</taxon>
        <taxon>Spermatophyta</taxon>
        <taxon>Magnoliopsida</taxon>
        <taxon>eudicotyledons</taxon>
        <taxon>Gunneridae</taxon>
        <taxon>Pentapetalae</taxon>
        <taxon>asterids</taxon>
        <taxon>lamiids</taxon>
        <taxon>Solanales</taxon>
        <taxon>Solanaceae</taxon>
        <taxon>Solanoideae</taxon>
        <taxon>Solaneae</taxon>
        <taxon>Solanum</taxon>
    </lineage>
</organism>
<evidence type="ECO:0000313" key="2">
    <source>
        <dbReference type="Proteomes" id="UP001234989"/>
    </source>
</evidence>
<dbReference type="AlphaFoldDB" id="A0AAF0TT37"/>
<accession>A0AAF0TT37</accession>
<name>A0AAF0TT37_SOLVR</name>
<dbReference type="EMBL" id="CP133615">
    <property type="protein sequence ID" value="WMV25120.1"/>
    <property type="molecule type" value="Genomic_DNA"/>
</dbReference>
<reference evidence="1" key="1">
    <citation type="submission" date="2023-08" db="EMBL/GenBank/DDBJ databases">
        <title>A de novo genome assembly of Solanum verrucosum Schlechtendal, a Mexican diploid species geographically isolated from the other diploid A-genome species in potato relatives.</title>
        <authorList>
            <person name="Hosaka K."/>
        </authorList>
    </citation>
    <scope>NUCLEOTIDE SEQUENCE</scope>
    <source>
        <tissue evidence="1">Young leaves</tissue>
    </source>
</reference>
<gene>
    <name evidence="1" type="ORF">MTR67_018505</name>
</gene>
<keyword evidence="2" id="KW-1185">Reference proteome</keyword>
<protein>
    <submittedName>
        <fullName evidence="1">Uncharacterized protein</fullName>
    </submittedName>
</protein>
<sequence>MILPKVPVCQALKEKIKSTIERSSRRVAEQFRYAVLDRPKLQNLKMLKAKEKKTKNADFEKLQVEPTVAIHGP</sequence>